<dbReference type="SMART" id="SM00382">
    <property type="entry name" value="AAA"/>
    <property type="match status" value="1"/>
</dbReference>
<dbReference type="SUPFAM" id="SSF52540">
    <property type="entry name" value="P-loop containing nucleoside triphosphate hydrolases"/>
    <property type="match status" value="1"/>
</dbReference>
<comment type="similarity">
    <text evidence="1">Belongs to the ABC transporter superfamily.</text>
</comment>
<feature type="domain" description="ABC transporter" evidence="5">
    <location>
        <begin position="6"/>
        <end position="245"/>
    </location>
</feature>
<dbReference type="InterPro" id="IPR027417">
    <property type="entry name" value="P-loop_NTPase"/>
</dbReference>
<accession>A0A401QQJ6</accession>
<dbReference type="InterPro" id="IPR050319">
    <property type="entry name" value="ABC_transp_ATP-bind"/>
</dbReference>
<dbReference type="PANTHER" id="PTHR43776:SF7">
    <property type="entry name" value="D,D-DIPEPTIDE TRANSPORT ATP-BINDING PROTEIN DDPF-RELATED"/>
    <property type="match status" value="1"/>
</dbReference>
<dbReference type="GO" id="GO:0015833">
    <property type="term" value="P:peptide transport"/>
    <property type="evidence" value="ECO:0007669"/>
    <property type="project" value="InterPro"/>
</dbReference>
<evidence type="ECO:0000313" key="7">
    <source>
        <dbReference type="Proteomes" id="UP000288351"/>
    </source>
</evidence>
<dbReference type="Gene3D" id="3.40.50.300">
    <property type="entry name" value="P-loop containing nucleotide triphosphate hydrolases"/>
    <property type="match status" value="1"/>
</dbReference>
<name>A0A401QQJ6_STRNR</name>
<comment type="caution">
    <text evidence="6">The sequence shown here is derived from an EMBL/GenBank/DDBJ whole genome shotgun (WGS) entry which is preliminary data.</text>
</comment>
<dbReference type="PANTHER" id="PTHR43776">
    <property type="entry name" value="TRANSPORT ATP-BINDING PROTEIN"/>
    <property type="match status" value="1"/>
</dbReference>
<protein>
    <submittedName>
        <fullName evidence="6">ABC transporter ATP-binding protein</fullName>
    </submittedName>
</protein>
<evidence type="ECO:0000256" key="1">
    <source>
        <dbReference type="ARBA" id="ARBA00005417"/>
    </source>
</evidence>
<dbReference type="GO" id="GO:0016887">
    <property type="term" value="F:ATP hydrolysis activity"/>
    <property type="evidence" value="ECO:0007669"/>
    <property type="project" value="InterPro"/>
</dbReference>
<reference evidence="6 7" key="1">
    <citation type="journal article" date="2019" name="Microbiol. Resour. Announc.">
        <title>Draft Genome Sequence of the Most Traditional epsilon-Poly-l-Lysine Producer, Streptomyces albulus NBRC14147.</title>
        <authorList>
            <person name="Yamanaka K."/>
            <person name="Hamano Y."/>
        </authorList>
    </citation>
    <scope>NUCLEOTIDE SEQUENCE [LARGE SCALE GENOMIC DNA]</scope>
    <source>
        <strain evidence="6 7">NBRC 14147</strain>
    </source>
</reference>
<dbReference type="InterPro" id="IPR017871">
    <property type="entry name" value="ABC_transporter-like_CS"/>
</dbReference>
<dbReference type="PROSITE" id="PS50893">
    <property type="entry name" value="ABC_TRANSPORTER_2"/>
    <property type="match status" value="1"/>
</dbReference>
<organism evidence="6 7">
    <name type="scientific">Streptomyces noursei</name>
    <name type="common">Streptomyces albulus</name>
    <dbReference type="NCBI Taxonomy" id="1971"/>
    <lineage>
        <taxon>Bacteria</taxon>
        <taxon>Bacillati</taxon>
        <taxon>Actinomycetota</taxon>
        <taxon>Actinomycetes</taxon>
        <taxon>Kitasatosporales</taxon>
        <taxon>Streptomycetaceae</taxon>
        <taxon>Streptomyces</taxon>
    </lineage>
</organism>
<dbReference type="PROSITE" id="PS00211">
    <property type="entry name" value="ABC_TRANSPORTER_1"/>
    <property type="match status" value="1"/>
</dbReference>
<dbReference type="InterPro" id="IPR013563">
    <property type="entry name" value="Oligopep_ABC_C"/>
</dbReference>
<dbReference type="Proteomes" id="UP000288351">
    <property type="component" value="Unassembled WGS sequence"/>
</dbReference>
<dbReference type="RefSeq" id="WP_020929588.1">
    <property type="nucleotide sequence ID" value="NZ_BHXC01000002.1"/>
</dbReference>
<dbReference type="Pfam" id="PF00005">
    <property type="entry name" value="ABC_tran"/>
    <property type="match status" value="1"/>
</dbReference>
<proteinExistence type="inferred from homology"/>
<sequence>MPEPALVVTGLSRSYGTVRAVDDVTFTLPSGGSLGIVGASGSGKTTTARIVVGLEHADAGEVVVRGRRRGDRARGRAARLARAREVQMVFQDPYLSLDPRVSVDALLRETLRLHFPRVDRSRRTAELLDQVGLGTRAAGALPRQLSGGQRQRVAIARALAVEPAVLVLDEAVAALDVSVQAQILNLLADIRVQTGISYLFITHDLGVVRCVTDDVVVMRQGRIVESGGTTQVLDSPQHPYTRLLLDSVPRPGWDPRAIATARRTP</sequence>
<dbReference type="CDD" id="cd03257">
    <property type="entry name" value="ABC_NikE_OppD_transporters"/>
    <property type="match status" value="1"/>
</dbReference>
<keyword evidence="3" id="KW-0547">Nucleotide-binding</keyword>
<evidence type="ECO:0000313" key="6">
    <source>
        <dbReference type="EMBL" id="GCB87699.1"/>
    </source>
</evidence>
<evidence type="ECO:0000256" key="2">
    <source>
        <dbReference type="ARBA" id="ARBA00022448"/>
    </source>
</evidence>
<evidence type="ECO:0000259" key="5">
    <source>
        <dbReference type="PROSITE" id="PS50893"/>
    </source>
</evidence>
<dbReference type="InterPro" id="IPR003593">
    <property type="entry name" value="AAA+_ATPase"/>
</dbReference>
<evidence type="ECO:0000256" key="4">
    <source>
        <dbReference type="ARBA" id="ARBA00022840"/>
    </source>
</evidence>
<dbReference type="AlphaFoldDB" id="A0A401QQJ6"/>
<dbReference type="GO" id="GO:0055085">
    <property type="term" value="P:transmembrane transport"/>
    <property type="evidence" value="ECO:0007669"/>
    <property type="project" value="UniProtKB-ARBA"/>
</dbReference>
<evidence type="ECO:0000256" key="3">
    <source>
        <dbReference type="ARBA" id="ARBA00022741"/>
    </source>
</evidence>
<gene>
    <name evidence="6" type="ORF">SALB_00368</name>
</gene>
<keyword evidence="2" id="KW-0813">Transport</keyword>
<dbReference type="EMBL" id="BHXC01000002">
    <property type="protein sequence ID" value="GCB87699.1"/>
    <property type="molecule type" value="Genomic_DNA"/>
</dbReference>
<dbReference type="InterPro" id="IPR003439">
    <property type="entry name" value="ABC_transporter-like_ATP-bd"/>
</dbReference>
<dbReference type="GO" id="GO:0005524">
    <property type="term" value="F:ATP binding"/>
    <property type="evidence" value="ECO:0007669"/>
    <property type="project" value="UniProtKB-KW"/>
</dbReference>
<dbReference type="Pfam" id="PF08352">
    <property type="entry name" value="oligo_HPY"/>
    <property type="match status" value="1"/>
</dbReference>
<keyword evidence="4 6" id="KW-0067">ATP-binding</keyword>